<evidence type="ECO:0000313" key="2">
    <source>
        <dbReference type="Proteomes" id="UP000332515"/>
    </source>
</evidence>
<dbReference type="AlphaFoldDB" id="A0A6A7XZM4"/>
<comment type="caution">
    <text evidence="1">The sequence shown here is derived from an EMBL/GenBank/DDBJ whole genome shotgun (WGS) entry which is preliminary data.</text>
</comment>
<dbReference type="RefSeq" id="WP_153479194.1">
    <property type="nucleotide sequence ID" value="NZ_VWNA01000001.1"/>
</dbReference>
<reference evidence="1 2" key="1">
    <citation type="submission" date="2019-09" db="EMBL/GenBank/DDBJ databases">
        <title>Segnochrobactrum spirostomi gen. nov., sp. nov., isolated from the ciliate Spirostomum cf. yagiui and description of a novel family, Segnochrobactraceae fam. nov. within the order Rhizobiales of the class Alphaproteobacteria.</title>
        <authorList>
            <person name="Akter S."/>
            <person name="Shazib S.U.A."/>
            <person name="Shin M.K."/>
        </authorList>
    </citation>
    <scope>NUCLEOTIDE SEQUENCE [LARGE SCALE GENOMIC DNA]</scope>
    <source>
        <strain evidence="1 2">Sp-1</strain>
    </source>
</reference>
<accession>A0A6A7XZM4</accession>
<sequence>MTNLNITLSSDLRNQLTTASAAAGHVNFQVVIFDNSGTTPIYQQTYTDSAIPSSTINIALPADVDSGKAYFIIQSQGTTTPALSITQQSDINWTDAQDKNYRYDSIEFNLSGSPNDKANLTSVAGFGTGMILQVPNGSTTESASFQYSASTLQNSYLHTIGANNQDTLSSFSDGPLKNSVREAISPTTSVGQASGQPGSGIYSNTQWASYIDSLKNAAAADKVHIAGYFNGAKDANAVYHNGSFYSYHLEWDAAQNVFWLSPTEQSQVQGYIKIDPTELQNSIYSTLGDVEIYKSKSDTTPYQILDNGGSAMNVGDNNQWGTALRDFLTGFTAGFYGVTGQSANAEVTTPIDLNNNWNWDPTYGFGQHLTNGQQPIFTDPYSAVFAAHSNSYGSAYSDALASQYAKGGPLLSLYDSGTHANVSDINLTLLGDGETPDSNTANSYVAPTMYNYIAPTGGHYQTMPATEGDPGTFRSLTLTLQNASMRLNDDVPVTLQIYGGEDSSGHPIWHSASMTGSDTPWATWNFNLDANNNYILNADGTYSVTALPGTSVPGSMTFAHLPTAASGVSWYRVVVGDGDAQKIYNLYTTTSGYQFVAADGSQAIDGLAAITMPGHSGTVETFTVNMFNGTSTSLDPSLLHQYTDSNYTTASVPNAAVAGTLSGTTDHVTFTAFSGQTNQVSNSITLHQGESALGWTGTNNDSSTASWISGITNKVNGLNVALLSIVDTTHHLSIAPVAAQADLDGQWQTQVMQQLGNGTYTVNMTEYSFKDSALTTALTSPSSTLTLNVDLAHLGLEGNATGLNLISDASGTTGNWIDLDTTASNLPPEATLILYRTNNAGQMIDANGQIVTDVKDAALAYVGAVQTDHGTATLFDGHQQVYLGTGQNLHFALQTGQNTINTNVPVTTSAQGDGSVAINVGGIQLKAAVNNTLDDAANMATVQRMYDFPMVYAHHGEQLDINVAGSTDDVNSLHFVRLDANFNKDQITVGGVAYGNTDAFRAAVVAHLDSGYSDTQGASQNFHDSKTWTVAGADGFYIPVMISQHGDVFVPGTANVDGAEHVRTFGANTFGFEDLTAAQHSDFDYNDMVMQIHHHDGVS</sequence>
<name>A0A6A7XZM4_9HYPH</name>
<evidence type="ECO:0000313" key="1">
    <source>
        <dbReference type="EMBL" id="MQT11925.1"/>
    </source>
</evidence>
<protein>
    <submittedName>
        <fullName evidence="1">Uncharacterized protein</fullName>
    </submittedName>
</protein>
<proteinExistence type="predicted"/>
<organism evidence="1 2">
    <name type="scientific">Segnochrobactrum spirostomi</name>
    <dbReference type="NCBI Taxonomy" id="2608987"/>
    <lineage>
        <taxon>Bacteria</taxon>
        <taxon>Pseudomonadati</taxon>
        <taxon>Pseudomonadota</taxon>
        <taxon>Alphaproteobacteria</taxon>
        <taxon>Hyphomicrobiales</taxon>
        <taxon>Segnochrobactraceae</taxon>
        <taxon>Segnochrobactrum</taxon>
    </lineage>
</organism>
<gene>
    <name evidence="1" type="ORF">F0357_04400</name>
</gene>
<dbReference type="EMBL" id="VWNA01000001">
    <property type="protein sequence ID" value="MQT11925.1"/>
    <property type="molecule type" value="Genomic_DNA"/>
</dbReference>
<dbReference type="Proteomes" id="UP000332515">
    <property type="component" value="Unassembled WGS sequence"/>
</dbReference>
<keyword evidence="2" id="KW-1185">Reference proteome</keyword>